<gene>
    <name evidence="2" type="ORF">DLM86_16890</name>
</gene>
<comment type="caution">
    <text evidence="2">The sequence shown here is derived from an EMBL/GenBank/DDBJ whole genome shotgun (WGS) entry which is preliminary data.</text>
</comment>
<dbReference type="Gene3D" id="3.40.50.720">
    <property type="entry name" value="NAD(P)-binding Rossmann-like Domain"/>
    <property type="match status" value="1"/>
</dbReference>
<keyword evidence="3" id="KW-1185">Reference proteome</keyword>
<evidence type="ECO:0000313" key="3">
    <source>
        <dbReference type="Proteomes" id="UP000247476"/>
    </source>
</evidence>
<name>A0A2V5KH22_9BACL</name>
<dbReference type="Proteomes" id="UP000247476">
    <property type="component" value="Unassembled WGS sequence"/>
</dbReference>
<dbReference type="AlphaFoldDB" id="A0A2V5KH22"/>
<accession>A0A2V5KH22</accession>
<dbReference type="Pfam" id="PF01408">
    <property type="entry name" value="GFO_IDH_MocA"/>
    <property type="match status" value="1"/>
</dbReference>
<dbReference type="InterPro" id="IPR000683">
    <property type="entry name" value="Gfo/Idh/MocA-like_OxRdtase_N"/>
</dbReference>
<dbReference type="GO" id="GO:0000166">
    <property type="term" value="F:nucleotide binding"/>
    <property type="evidence" value="ECO:0007669"/>
    <property type="project" value="InterPro"/>
</dbReference>
<dbReference type="EMBL" id="QJVJ01000007">
    <property type="protein sequence ID" value="PYI53600.1"/>
    <property type="molecule type" value="Genomic_DNA"/>
</dbReference>
<organism evidence="2 3">
    <name type="scientific">Paenibacillus flagellatus</name>
    <dbReference type="NCBI Taxonomy" id="2211139"/>
    <lineage>
        <taxon>Bacteria</taxon>
        <taxon>Bacillati</taxon>
        <taxon>Bacillota</taxon>
        <taxon>Bacilli</taxon>
        <taxon>Bacillales</taxon>
        <taxon>Paenibacillaceae</taxon>
        <taxon>Paenibacillus</taxon>
    </lineage>
</organism>
<dbReference type="OrthoDB" id="128220at2"/>
<proteinExistence type="predicted"/>
<protein>
    <submittedName>
        <fullName evidence="2">Oxidoreductase</fullName>
    </submittedName>
</protein>
<sequence length="318" mass="35277">MLGMVDGNGHPYSWSAMFNGYDPDEMRRCPYPGIPAYLDKEPKETLRIRGANVTHIWTDDPEDAVRVARASLIPNVVDRPEDVIGRVDAVVIATDKGNEHVERCRPFVEAGLPVFVDKPLADNERDLLAFADWVAQGKPILSSSCMRYSKEFMPYRLSTSNLGELRFATITTPKSWERYGIHALEGIYPIFGPGFVSVRNTGTNERNVVHLKHACGADIVAAAHADLYGAFGLLQLCGTAGHAFVPFQDTFYSFKSQLQAFVDYLRTGERPFPFAETVELMKLVIAGIRSREEGGREVRLSEIAPSLLDGHATKEVTA</sequence>
<feature type="domain" description="Gfo/Idh/MocA-like oxidoreductase N-terminal" evidence="1">
    <location>
        <begin position="49"/>
        <end position="128"/>
    </location>
</feature>
<reference evidence="2 3" key="1">
    <citation type="submission" date="2018-05" db="EMBL/GenBank/DDBJ databases">
        <title>Paenibacillus flagellatus sp. nov., isolated from selenium mineral soil.</title>
        <authorList>
            <person name="Dai X."/>
        </authorList>
    </citation>
    <scope>NUCLEOTIDE SEQUENCE [LARGE SCALE GENOMIC DNA]</scope>
    <source>
        <strain evidence="2 3">DXL2</strain>
    </source>
</reference>
<evidence type="ECO:0000259" key="1">
    <source>
        <dbReference type="Pfam" id="PF01408"/>
    </source>
</evidence>
<evidence type="ECO:0000313" key="2">
    <source>
        <dbReference type="EMBL" id="PYI53600.1"/>
    </source>
</evidence>
<dbReference type="SUPFAM" id="SSF51735">
    <property type="entry name" value="NAD(P)-binding Rossmann-fold domains"/>
    <property type="match status" value="1"/>
</dbReference>
<dbReference type="InterPro" id="IPR036291">
    <property type="entry name" value="NAD(P)-bd_dom_sf"/>
</dbReference>